<dbReference type="STRING" id="3988.B9S347"/>
<dbReference type="InterPro" id="IPR002182">
    <property type="entry name" value="NB-ARC"/>
</dbReference>
<evidence type="ECO:0000256" key="2">
    <source>
        <dbReference type="ARBA" id="ARBA00022737"/>
    </source>
</evidence>
<keyword evidence="2" id="KW-0677">Repeat</keyword>
<dbReference type="SUPFAM" id="SSF52058">
    <property type="entry name" value="L domain-like"/>
    <property type="match status" value="1"/>
</dbReference>
<dbReference type="AlphaFoldDB" id="B9S347"/>
<keyword evidence="3" id="KW-0611">Plant defense</keyword>
<dbReference type="InterPro" id="IPR042197">
    <property type="entry name" value="Apaf_helical"/>
</dbReference>
<keyword evidence="1" id="KW-0433">Leucine-rich repeat</keyword>
<dbReference type="GO" id="GO:0006952">
    <property type="term" value="P:defense response"/>
    <property type="evidence" value="ECO:0007669"/>
    <property type="project" value="UniProtKB-KW"/>
</dbReference>
<dbReference type="Gene3D" id="3.80.10.10">
    <property type="entry name" value="Ribonuclease Inhibitor"/>
    <property type="match status" value="1"/>
</dbReference>
<evidence type="ECO:0000259" key="5">
    <source>
        <dbReference type="Pfam" id="PF23559"/>
    </source>
</evidence>
<dbReference type="eggNOG" id="KOG4658">
    <property type="taxonomic scope" value="Eukaryota"/>
</dbReference>
<name>B9S347_RICCO</name>
<dbReference type="Gene3D" id="3.40.50.300">
    <property type="entry name" value="P-loop containing nucleotide triphosphate hydrolases"/>
    <property type="match status" value="1"/>
</dbReference>
<evidence type="ECO:0000256" key="3">
    <source>
        <dbReference type="ARBA" id="ARBA00022821"/>
    </source>
</evidence>
<dbReference type="GO" id="GO:0004722">
    <property type="term" value="F:protein serine/threonine phosphatase activity"/>
    <property type="evidence" value="ECO:0007669"/>
    <property type="project" value="UniProtKB-EC"/>
</dbReference>
<dbReference type="InterPro" id="IPR058922">
    <property type="entry name" value="WHD_DRP"/>
</dbReference>
<feature type="domain" description="NB-ARC" evidence="4">
    <location>
        <begin position="15"/>
        <end position="173"/>
    </location>
</feature>
<reference evidence="8" key="1">
    <citation type="journal article" date="2010" name="Nat. Biotechnol.">
        <title>Draft genome sequence of the oilseed species Ricinus communis.</title>
        <authorList>
            <person name="Chan A.P."/>
            <person name="Crabtree J."/>
            <person name="Zhao Q."/>
            <person name="Lorenzi H."/>
            <person name="Orvis J."/>
            <person name="Puiu D."/>
            <person name="Melake-Berhan A."/>
            <person name="Jones K.M."/>
            <person name="Redman J."/>
            <person name="Chen G."/>
            <person name="Cahoon E.B."/>
            <person name="Gedil M."/>
            <person name="Stanke M."/>
            <person name="Haas B.J."/>
            <person name="Wortman J.R."/>
            <person name="Fraser-Liggett C.M."/>
            <person name="Ravel J."/>
            <person name="Rabinowicz P.D."/>
        </authorList>
    </citation>
    <scope>NUCLEOTIDE SEQUENCE [LARGE SCALE GENOMIC DNA]</scope>
    <source>
        <strain evidence="8">cv. Hale</strain>
    </source>
</reference>
<dbReference type="Pfam" id="PF23559">
    <property type="entry name" value="WHD_DRP"/>
    <property type="match status" value="1"/>
</dbReference>
<proteinExistence type="predicted"/>
<dbReference type="PANTHER" id="PTHR36766">
    <property type="entry name" value="PLANT BROAD-SPECTRUM MILDEW RESISTANCE PROTEIN RPW8"/>
    <property type="match status" value="1"/>
</dbReference>
<dbReference type="GO" id="GO:0043531">
    <property type="term" value="F:ADP binding"/>
    <property type="evidence" value="ECO:0007669"/>
    <property type="project" value="InterPro"/>
</dbReference>
<evidence type="ECO:0000256" key="1">
    <source>
        <dbReference type="ARBA" id="ARBA00022614"/>
    </source>
</evidence>
<dbReference type="PRINTS" id="PR00364">
    <property type="entry name" value="DISEASERSIST"/>
</dbReference>
<dbReference type="InterPro" id="IPR027417">
    <property type="entry name" value="P-loop_NTPase"/>
</dbReference>
<dbReference type="PANTHER" id="PTHR36766:SF40">
    <property type="entry name" value="DISEASE RESISTANCE PROTEIN RGA3"/>
    <property type="match status" value="1"/>
</dbReference>
<dbReference type="InterPro" id="IPR001611">
    <property type="entry name" value="Leu-rich_rpt"/>
</dbReference>
<evidence type="ECO:0000313" key="7">
    <source>
        <dbReference type="EMBL" id="EEF41971.1"/>
    </source>
</evidence>
<dbReference type="EMBL" id="EQ973856">
    <property type="protein sequence ID" value="EEF41971.1"/>
    <property type="molecule type" value="Genomic_DNA"/>
</dbReference>
<dbReference type="EC" id="3.1.3.16" evidence="7"/>
<keyword evidence="7" id="KW-0378">Hydrolase</keyword>
<dbReference type="Pfam" id="PF13855">
    <property type="entry name" value="LRR_8"/>
    <property type="match status" value="1"/>
</dbReference>
<dbReference type="InterPro" id="IPR056789">
    <property type="entry name" value="LRR_R13L1-DRL21"/>
</dbReference>
<keyword evidence="8" id="KW-1185">Reference proteome</keyword>
<protein>
    <submittedName>
        <fullName evidence="7">Leucine-rich repeat containing protein, putative</fullName>
        <ecNumber evidence="7">3.1.3.16</ecNumber>
    </submittedName>
</protein>
<gene>
    <name evidence="7" type="ORF">RCOM_1397630</name>
</gene>
<dbReference type="Pfam" id="PF25019">
    <property type="entry name" value="LRR_R13L1-DRL21"/>
    <property type="match status" value="1"/>
</dbReference>
<feature type="domain" description="Disease resistance protein winged helix" evidence="5">
    <location>
        <begin position="224"/>
        <end position="280"/>
    </location>
</feature>
<sequence length="661" mass="75105">MTLPKKERAEVVSVNKSNLQVVSIVGLGGLGKTTLAKLVYNDSEVEKNFESRIWVSVSKPFDEIKIAKAILEILINAASVLVEFEGIMQHIRKLLKGKRFLLILDDVWEDGPSKWEQMRDSFMSTSLGSSILVITRDESVAINMGCTRDHLFKLGNLFLEECWSIFSEIAFFEKNNDERVQLEAIGREIVKKCDGLPLAAKTLGNLLRFKDSRQEWQSVLNSEVWELEGYLRQTHVDDMERIGEKYLHNLAGHSSFEVVQKIDCGHVMSCKMYNIVHDFAQYIVKNECFSIEVNDEEELKMMSLHKEVRHLRVMLGKDVSFPSSIYRLKDLRTLWVQCKGNSKVGAALSNLFGRLTCLRSLNLSNCNLAEIPSSISKLIHLRQIDLSYNKDLKGLPEALCELDNLQTLNMDGCFSLVKLPRGVEKLINLRHLHNGGFEGVLPKGISKLTCLRSLNRFSIGQDNQEACNLGDLKNLNHLQGCVCIMGLEIVADVGEAKQAELRKKTEVTRLELRFGKGDAEWRKHHDDELLLALEPSPYVEELGIYDYQGRTVFPSWMIFLSNLKTVILTNCKTCEHLPPLGKLPFLENLRIWGMDGVQKVGLEFLGLESSSSSSSGVAFPKLINLRFMRMRNWEVWADDFIKMGDEEDSTKITIMPQLRSL</sequence>
<dbReference type="InterPro" id="IPR032675">
    <property type="entry name" value="LRR_dom_sf"/>
</dbReference>
<evidence type="ECO:0000259" key="6">
    <source>
        <dbReference type="Pfam" id="PF25019"/>
    </source>
</evidence>
<evidence type="ECO:0000313" key="8">
    <source>
        <dbReference type="Proteomes" id="UP000008311"/>
    </source>
</evidence>
<feature type="domain" description="R13L1/DRL21-like LRR repeat region" evidence="6">
    <location>
        <begin position="469"/>
        <end position="594"/>
    </location>
</feature>
<dbReference type="Gene3D" id="1.10.8.430">
    <property type="entry name" value="Helical domain of apoptotic protease-activating factors"/>
    <property type="match status" value="1"/>
</dbReference>
<dbReference type="Pfam" id="PF00931">
    <property type="entry name" value="NB-ARC"/>
    <property type="match status" value="1"/>
</dbReference>
<organism evidence="7 8">
    <name type="scientific">Ricinus communis</name>
    <name type="common">Castor bean</name>
    <dbReference type="NCBI Taxonomy" id="3988"/>
    <lineage>
        <taxon>Eukaryota</taxon>
        <taxon>Viridiplantae</taxon>
        <taxon>Streptophyta</taxon>
        <taxon>Embryophyta</taxon>
        <taxon>Tracheophyta</taxon>
        <taxon>Spermatophyta</taxon>
        <taxon>Magnoliopsida</taxon>
        <taxon>eudicotyledons</taxon>
        <taxon>Gunneridae</taxon>
        <taxon>Pentapetalae</taxon>
        <taxon>rosids</taxon>
        <taxon>fabids</taxon>
        <taxon>Malpighiales</taxon>
        <taxon>Euphorbiaceae</taxon>
        <taxon>Acalyphoideae</taxon>
        <taxon>Acalypheae</taxon>
        <taxon>Ricinus</taxon>
    </lineage>
</organism>
<dbReference type="PROSITE" id="PS51450">
    <property type="entry name" value="LRR"/>
    <property type="match status" value="1"/>
</dbReference>
<dbReference type="Proteomes" id="UP000008311">
    <property type="component" value="Unassembled WGS sequence"/>
</dbReference>
<evidence type="ECO:0000259" key="4">
    <source>
        <dbReference type="Pfam" id="PF00931"/>
    </source>
</evidence>
<dbReference type="SUPFAM" id="SSF52540">
    <property type="entry name" value="P-loop containing nucleoside triphosphate hydrolases"/>
    <property type="match status" value="1"/>
</dbReference>
<dbReference type="InParanoid" id="B9S347"/>
<accession>B9S347</accession>